<dbReference type="InterPro" id="IPR036852">
    <property type="entry name" value="Peptidase_S8/S53_dom_sf"/>
</dbReference>
<dbReference type="PANTHER" id="PTHR42884:SF14">
    <property type="entry name" value="NEUROENDOCRINE CONVERTASE 1"/>
    <property type="match status" value="1"/>
</dbReference>
<evidence type="ECO:0000256" key="3">
    <source>
        <dbReference type="ARBA" id="ARBA00022825"/>
    </source>
</evidence>
<evidence type="ECO:0000313" key="7">
    <source>
        <dbReference type="EMBL" id="UWZ80923.1"/>
    </source>
</evidence>
<feature type="active site" description="Charge relay system" evidence="4">
    <location>
        <position position="477"/>
    </location>
</feature>
<organism evidence="7 8">
    <name type="scientific">Geoalkalibacter halelectricus</name>
    <dbReference type="NCBI Taxonomy" id="2847045"/>
    <lineage>
        <taxon>Bacteria</taxon>
        <taxon>Pseudomonadati</taxon>
        <taxon>Thermodesulfobacteriota</taxon>
        <taxon>Desulfuromonadia</taxon>
        <taxon>Desulfuromonadales</taxon>
        <taxon>Geoalkalibacteraceae</taxon>
        <taxon>Geoalkalibacter</taxon>
    </lineage>
</organism>
<evidence type="ECO:0000313" key="8">
    <source>
        <dbReference type="Proteomes" id="UP001060414"/>
    </source>
</evidence>
<dbReference type="SUPFAM" id="SSF52743">
    <property type="entry name" value="Subtilisin-like"/>
    <property type="match status" value="1"/>
</dbReference>
<keyword evidence="8" id="KW-1185">Reference proteome</keyword>
<feature type="domain" description="P/Homo B" evidence="6">
    <location>
        <begin position="555"/>
        <end position="686"/>
    </location>
</feature>
<feature type="active site" description="Charge relay system" evidence="4">
    <location>
        <position position="230"/>
    </location>
</feature>
<dbReference type="InterPro" id="IPR002884">
    <property type="entry name" value="P_dom"/>
</dbReference>
<keyword evidence="2 4" id="KW-0378">Hydrolase</keyword>
<dbReference type="PROSITE" id="PS00138">
    <property type="entry name" value="SUBTILASE_SER"/>
    <property type="match status" value="1"/>
</dbReference>
<dbReference type="InterPro" id="IPR054399">
    <property type="entry name" value="Fervidolysin-like_N_prodom"/>
</dbReference>
<name>A0ABY5ZP78_9BACT</name>
<evidence type="ECO:0000256" key="1">
    <source>
        <dbReference type="ARBA" id="ARBA00022670"/>
    </source>
</evidence>
<feature type="active site" description="Charge relay system" evidence="4">
    <location>
        <position position="267"/>
    </location>
</feature>
<dbReference type="PROSITE" id="PS00136">
    <property type="entry name" value="SUBTILASE_ASP"/>
    <property type="match status" value="1"/>
</dbReference>
<keyword evidence="3 4" id="KW-0720">Serine protease</keyword>
<keyword evidence="1 4" id="KW-0645">Protease</keyword>
<dbReference type="EMBL" id="CP092109">
    <property type="protein sequence ID" value="UWZ80923.1"/>
    <property type="molecule type" value="Genomic_DNA"/>
</dbReference>
<dbReference type="PANTHER" id="PTHR42884">
    <property type="entry name" value="PROPROTEIN CONVERTASE SUBTILISIN/KEXIN-RELATED"/>
    <property type="match status" value="1"/>
</dbReference>
<dbReference type="InterPro" id="IPR008979">
    <property type="entry name" value="Galactose-bd-like_sf"/>
</dbReference>
<evidence type="ECO:0000256" key="2">
    <source>
        <dbReference type="ARBA" id="ARBA00022801"/>
    </source>
</evidence>
<proteinExistence type="inferred from homology"/>
<gene>
    <name evidence="7" type="ORF">L9S41_05835</name>
</gene>
<dbReference type="Gene3D" id="2.60.120.260">
    <property type="entry name" value="Galactose-binding domain-like"/>
    <property type="match status" value="2"/>
</dbReference>
<dbReference type="RefSeq" id="WP_260749290.1">
    <property type="nucleotide sequence ID" value="NZ_CP092109.1"/>
</dbReference>
<dbReference type="Gene3D" id="3.40.50.200">
    <property type="entry name" value="Peptidase S8/S53 domain"/>
    <property type="match status" value="1"/>
</dbReference>
<evidence type="ECO:0000259" key="6">
    <source>
        <dbReference type="PROSITE" id="PS51829"/>
    </source>
</evidence>
<comment type="similarity">
    <text evidence="4 5">Belongs to the peptidase S8 family.</text>
</comment>
<dbReference type="InterPro" id="IPR023827">
    <property type="entry name" value="Peptidase_S8_Asp-AS"/>
</dbReference>
<dbReference type="Pfam" id="PF22148">
    <property type="entry name" value="Fervidolysin_NPro-like"/>
    <property type="match status" value="1"/>
</dbReference>
<evidence type="ECO:0000256" key="5">
    <source>
        <dbReference type="RuleBase" id="RU003355"/>
    </source>
</evidence>
<dbReference type="InterPro" id="IPR015500">
    <property type="entry name" value="Peptidase_S8_subtilisin-rel"/>
</dbReference>
<dbReference type="PRINTS" id="PR00723">
    <property type="entry name" value="SUBTILISIN"/>
</dbReference>
<dbReference type="Pfam" id="PF01483">
    <property type="entry name" value="P_proprotein"/>
    <property type="match status" value="2"/>
</dbReference>
<sequence length="810" mass="86964">MKKSDEGRFLCRGGQKIEVDRAADSFTVNLRTPKDAAHLRDAAEVEQVELLTGKVAKVKLCADKSVTQNRDRLMEKLRTSDRLVVHHEYLDHANPDISYQITPEILLKFKDSASRERMAEILEQAGVIIKKEYPQLGLTFLVEVTDAAGANPVKVANRLAANPEVEYAEPSLINRFVHSSLPVDEQFASQWHLYSKTQTAPDIDPLADANIFEAWQLGKGRRDIVVAVLDDGFELSHPDFQGVGKVVEPVDFVGGDDLPLPEAGDYHGTPCAGVAIAEENGVGCVGAAPGCAFMPVRFPLGANDPWLIEIFTYVSQRAHIASCSWGMIPGNHPLSSAVRDTFTHLARSGGKDGRGLLIVFAAGNYDAPLDATIDYPVRWLGRDLQGNWRTFSATGRIVNGHAAHPDTLAVSAITSLNRKSLYSNWGGQISVAAPSNNFDPTTLGQLPGRGITTTDNLYYGSSFTAGKRYTNSFGGTSSATPLVAGICALVKSVNPELSALEVKAIIEESADKVEDSSTDPLYGHAKGTYQNGHSEWFGHGKVNALRAVQQAAARLVPRRVVEKENTSVLAIPDFSAVGVSSPLAVSETGPVTEVFVEIDITHTWIGDLEISLVSPAGTRALLHNRAGGSTKNLRRGYTLVDTPALGALLGESAAGDWVLHVADRARADVGTLNRWSLKLVLGEPRKIEVGTNQSQTIPDNDPAGIASPLAVGSERRLQDIAVSVDVTHTWIGDLRVSLVAPTGEEVVLHNRSGGSADNIRATYTPTTTPALGTLVQAQAPVGGVWTLKVADLARRDVGKLNGWGLELQVQ</sequence>
<feature type="domain" description="P/Homo B" evidence="6">
    <location>
        <begin position="689"/>
        <end position="810"/>
    </location>
</feature>
<evidence type="ECO:0000256" key="4">
    <source>
        <dbReference type="PROSITE-ProRule" id="PRU01240"/>
    </source>
</evidence>
<accession>A0ABY5ZP78</accession>
<dbReference type="SUPFAM" id="SSF49785">
    <property type="entry name" value="Galactose-binding domain-like"/>
    <property type="match status" value="2"/>
</dbReference>
<dbReference type="Proteomes" id="UP001060414">
    <property type="component" value="Chromosome"/>
</dbReference>
<dbReference type="PROSITE" id="PS51892">
    <property type="entry name" value="SUBTILASE"/>
    <property type="match status" value="1"/>
</dbReference>
<dbReference type="Pfam" id="PF00082">
    <property type="entry name" value="Peptidase_S8"/>
    <property type="match status" value="1"/>
</dbReference>
<dbReference type="PROSITE" id="PS51829">
    <property type="entry name" value="P_HOMO_B"/>
    <property type="match status" value="2"/>
</dbReference>
<protein>
    <submittedName>
        <fullName evidence="7">Proprotein convertase P-domain-containing protein</fullName>
    </submittedName>
</protein>
<dbReference type="InterPro" id="IPR023828">
    <property type="entry name" value="Peptidase_S8_Ser-AS"/>
</dbReference>
<dbReference type="InterPro" id="IPR000209">
    <property type="entry name" value="Peptidase_S8/S53_dom"/>
</dbReference>
<reference evidence="7" key="1">
    <citation type="journal article" date="2022" name="Environ. Microbiol.">
        <title>Geoalkalibacter halelectricus SAP #1 sp. nov. possessing extracellular electron transfer and mineral#reducing capabilities from a haloalkaline environment.</title>
        <authorList>
            <person name="Yadav S."/>
            <person name="Singh R."/>
            <person name="Sundharam S.S."/>
            <person name="Chaudhary S."/>
            <person name="Krishnamurthi S."/>
            <person name="Patil S.A."/>
        </authorList>
    </citation>
    <scope>NUCLEOTIDE SEQUENCE</scope>
    <source>
        <strain evidence="7">SAP-1</strain>
    </source>
</reference>